<accession>A0ABV7IVN1</accession>
<dbReference type="Proteomes" id="UP001595604">
    <property type="component" value="Unassembled WGS sequence"/>
</dbReference>
<protein>
    <submittedName>
        <fullName evidence="1">DUF1643 domain-containing protein</fullName>
    </submittedName>
</protein>
<organism evidence="1 2">
    <name type="scientific">Novosphingobium bradum</name>
    <dbReference type="NCBI Taxonomy" id="1737444"/>
    <lineage>
        <taxon>Bacteria</taxon>
        <taxon>Pseudomonadati</taxon>
        <taxon>Pseudomonadota</taxon>
        <taxon>Alphaproteobacteria</taxon>
        <taxon>Sphingomonadales</taxon>
        <taxon>Sphingomonadaceae</taxon>
        <taxon>Novosphingobium</taxon>
    </lineage>
</organism>
<dbReference type="RefSeq" id="WP_379510408.1">
    <property type="nucleotide sequence ID" value="NZ_JBHRTQ010000010.1"/>
</dbReference>
<evidence type="ECO:0000313" key="1">
    <source>
        <dbReference type="EMBL" id="MFC3175033.1"/>
    </source>
</evidence>
<dbReference type="Pfam" id="PF07799">
    <property type="entry name" value="DUF1643"/>
    <property type="match status" value="1"/>
</dbReference>
<comment type="caution">
    <text evidence="1">The sequence shown here is derived from an EMBL/GenBank/DDBJ whole genome shotgun (WGS) entry which is preliminary data.</text>
</comment>
<reference evidence="2" key="1">
    <citation type="journal article" date="2019" name="Int. J. Syst. Evol. Microbiol.">
        <title>The Global Catalogue of Microorganisms (GCM) 10K type strain sequencing project: providing services to taxonomists for standard genome sequencing and annotation.</title>
        <authorList>
            <consortium name="The Broad Institute Genomics Platform"/>
            <consortium name="The Broad Institute Genome Sequencing Center for Infectious Disease"/>
            <person name="Wu L."/>
            <person name="Ma J."/>
        </authorList>
    </citation>
    <scope>NUCLEOTIDE SEQUENCE [LARGE SCALE GENOMIC DNA]</scope>
    <source>
        <strain evidence="2">KCTC 42984</strain>
    </source>
</reference>
<dbReference type="InterPro" id="IPR012441">
    <property type="entry name" value="DUF1643"/>
</dbReference>
<proteinExistence type="predicted"/>
<dbReference type="EMBL" id="JBHRTQ010000010">
    <property type="protein sequence ID" value="MFC3175033.1"/>
    <property type="molecule type" value="Genomic_DNA"/>
</dbReference>
<keyword evidence="2" id="KW-1185">Reference proteome</keyword>
<gene>
    <name evidence="1" type="ORF">ACFOD9_12305</name>
</gene>
<sequence>MEKTATISACGQYRYSLTREWGSGPRVLFVMLNPSTADHLEDDPTIGRCISFAKSWGYGSLAVGNLFAFRTPSPAVLFTAPEPVGPENDEWLGRLSGSADLTVAAWGNNGSHLGRSKAVLSMLVKPHYLRLTGAGEPSHPLYLPADLKTTAFAAAASAL</sequence>
<name>A0ABV7IVN1_9SPHN</name>
<evidence type="ECO:0000313" key="2">
    <source>
        <dbReference type="Proteomes" id="UP001595604"/>
    </source>
</evidence>